<organism evidence="10 11">
    <name type="scientific">Linum trigynum</name>
    <dbReference type="NCBI Taxonomy" id="586398"/>
    <lineage>
        <taxon>Eukaryota</taxon>
        <taxon>Viridiplantae</taxon>
        <taxon>Streptophyta</taxon>
        <taxon>Embryophyta</taxon>
        <taxon>Tracheophyta</taxon>
        <taxon>Spermatophyta</taxon>
        <taxon>Magnoliopsida</taxon>
        <taxon>eudicotyledons</taxon>
        <taxon>Gunneridae</taxon>
        <taxon>Pentapetalae</taxon>
        <taxon>rosids</taxon>
        <taxon>fabids</taxon>
        <taxon>Malpighiales</taxon>
        <taxon>Linaceae</taxon>
        <taxon>Linum</taxon>
    </lineage>
</organism>
<evidence type="ECO:0000256" key="5">
    <source>
        <dbReference type="ARBA" id="ARBA00022723"/>
    </source>
</evidence>
<keyword evidence="7" id="KW-0539">Nucleus</keyword>
<dbReference type="EMBL" id="OZ034813">
    <property type="protein sequence ID" value="CAL1354281.1"/>
    <property type="molecule type" value="Genomic_DNA"/>
</dbReference>
<comment type="cofactor">
    <cofactor evidence="1">
        <name>a divalent metal cation</name>
        <dbReference type="ChEBI" id="CHEBI:60240"/>
    </cofactor>
</comment>
<dbReference type="InterPro" id="IPR027806">
    <property type="entry name" value="HARBI1_dom"/>
</dbReference>
<evidence type="ECO:0000313" key="10">
    <source>
        <dbReference type="EMBL" id="CAL1354281.1"/>
    </source>
</evidence>
<keyword evidence="4" id="KW-0540">Nuclease</keyword>
<dbReference type="GO" id="GO:0004518">
    <property type="term" value="F:nuclease activity"/>
    <property type="evidence" value="ECO:0007669"/>
    <property type="project" value="UniProtKB-KW"/>
</dbReference>
<evidence type="ECO:0000256" key="1">
    <source>
        <dbReference type="ARBA" id="ARBA00001968"/>
    </source>
</evidence>
<dbReference type="GO" id="GO:0016787">
    <property type="term" value="F:hydrolase activity"/>
    <property type="evidence" value="ECO:0007669"/>
    <property type="project" value="UniProtKB-KW"/>
</dbReference>
<reference evidence="10 11" key="1">
    <citation type="submission" date="2024-04" db="EMBL/GenBank/DDBJ databases">
        <authorList>
            <person name="Fracassetti M."/>
        </authorList>
    </citation>
    <scope>NUCLEOTIDE SEQUENCE [LARGE SCALE GENOMIC DNA]</scope>
</reference>
<feature type="domain" description="DDE Tnp4" evidence="8">
    <location>
        <begin position="106"/>
        <end position="186"/>
    </location>
</feature>
<protein>
    <recommendedName>
        <fullName evidence="12">DDE Tnp4 domain-containing protein</fullName>
    </recommendedName>
</protein>
<evidence type="ECO:0008006" key="12">
    <source>
        <dbReference type="Google" id="ProtNLM"/>
    </source>
</evidence>
<evidence type="ECO:0000313" key="11">
    <source>
        <dbReference type="Proteomes" id="UP001497516"/>
    </source>
</evidence>
<gene>
    <name evidence="10" type="ORF">LTRI10_LOCUS2109</name>
</gene>
<evidence type="ECO:0000259" key="9">
    <source>
        <dbReference type="Pfam" id="PF26138"/>
    </source>
</evidence>
<comment type="similarity">
    <text evidence="3">Belongs to the HARBI1 family.</text>
</comment>
<dbReference type="AlphaFoldDB" id="A0AAV2CDL1"/>
<dbReference type="PANTHER" id="PTHR22930:SF281">
    <property type="entry name" value="NUCLEASE"/>
    <property type="match status" value="1"/>
</dbReference>
<evidence type="ECO:0000256" key="4">
    <source>
        <dbReference type="ARBA" id="ARBA00022722"/>
    </source>
</evidence>
<dbReference type="InterPro" id="IPR058353">
    <property type="entry name" value="DUF8040"/>
</dbReference>
<comment type="subcellular location">
    <subcellularLocation>
        <location evidence="2">Nucleus</location>
    </subcellularLocation>
</comment>
<dbReference type="InterPro" id="IPR045249">
    <property type="entry name" value="HARBI1-like"/>
</dbReference>
<keyword evidence="6" id="KW-0378">Hydrolase</keyword>
<proteinExistence type="inferred from homology"/>
<keyword evidence="11" id="KW-1185">Reference proteome</keyword>
<dbReference type="GO" id="GO:0046872">
    <property type="term" value="F:metal ion binding"/>
    <property type="evidence" value="ECO:0007669"/>
    <property type="project" value="UniProtKB-KW"/>
</dbReference>
<dbReference type="PANTHER" id="PTHR22930">
    <property type="match status" value="1"/>
</dbReference>
<dbReference type="Proteomes" id="UP001497516">
    <property type="component" value="Chromosome 1"/>
</dbReference>
<evidence type="ECO:0000256" key="6">
    <source>
        <dbReference type="ARBA" id="ARBA00022801"/>
    </source>
</evidence>
<dbReference type="GO" id="GO:0005634">
    <property type="term" value="C:nucleus"/>
    <property type="evidence" value="ECO:0007669"/>
    <property type="project" value="UniProtKB-SubCell"/>
</dbReference>
<accession>A0AAV2CDL1</accession>
<evidence type="ECO:0000256" key="2">
    <source>
        <dbReference type="ARBA" id="ARBA00004123"/>
    </source>
</evidence>
<name>A0AAV2CDL1_9ROSI</name>
<sequence length="191" mass="22047">MLVRMNVQTYNKLCKLLRDEAGLRCTWNIEIDEMVAMFLYIIAHNEKNRQLRVIFRRSGETIGRVFKKVLFAVLKLHKLLLRKPEPIPPNSKGLKWKYFKNCIGALDGTIISVRATKENQERYRTRKGTIGMNVLGVCNPNMEFIYCLAGWEGSAHDGRVLRDALCRQNGLKVHRGNYYLCDAGYSNCQGF</sequence>
<keyword evidence="5" id="KW-0479">Metal-binding</keyword>
<evidence type="ECO:0000256" key="3">
    <source>
        <dbReference type="ARBA" id="ARBA00006958"/>
    </source>
</evidence>
<evidence type="ECO:0000256" key="7">
    <source>
        <dbReference type="ARBA" id="ARBA00023242"/>
    </source>
</evidence>
<evidence type="ECO:0000259" key="8">
    <source>
        <dbReference type="Pfam" id="PF13359"/>
    </source>
</evidence>
<dbReference type="Pfam" id="PF26138">
    <property type="entry name" value="DUF8040"/>
    <property type="match status" value="1"/>
</dbReference>
<feature type="domain" description="DUF8040" evidence="9">
    <location>
        <begin position="3"/>
        <end position="74"/>
    </location>
</feature>
<dbReference type="Pfam" id="PF13359">
    <property type="entry name" value="DDE_Tnp_4"/>
    <property type="match status" value="1"/>
</dbReference>